<dbReference type="GO" id="GO:0008270">
    <property type="term" value="F:zinc ion binding"/>
    <property type="evidence" value="ECO:0007669"/>
    <property type="project" value="UniProtKB-KW"/>
</dbReference>
<evidence type="ECO:0000256" key="8">
    <source>
        <dbReference type="SAM" id="Coils"/>
    </source>
</evidence>
<evidence type="ECO:0000256" key="2">
    <source>
        <dbReference type="ARBA" id="ARBA00011050"/>
    </source>
</evidence>
<evidence type="ECO:0000313" key="12">
    <source>
        <dbReference type="EMBL" id="KAH8986846.1"/>
    </source>
</evidence>
<sequence length="1072" mass="115173">MRTTRSRKSHHSGKENGTASLPSTSSASSIKGKEKAVPKRSARNVGAKKEKEELLFCSCRGIDDGTPMVQCGNCDDWYHFRCVNLNEDDASEIMVYVCSSCQEKTGWRTVTTTTRKPKTQPTKGTEKTTQVEESEAKWKKHQRQSSPVEMSQSSDEESGDEYVDDEGIAAAGKRKRRLTLIAMSSDSDDDSDDGDKRDGKVRRRGPGAAATAKIKTSVSPPPSGVKRKQSLNAPGAGLVKRKRAESSSTTMSAVEDAARKYCLGKLSEMFAGIFLRYPYVQQKSEVQEGESEGEVPKEMELVERQTGELSDEEKTQAKERAAAYAAEVEHAVFETYAEPDKYGKLGAGTKYKERFRTLTFNLQQSDRVLLHQRIASAQVAPATLATMSSTELASQEQQQSIKQAEQEALAHSILIKSTVPRAKITHKGLQDIEDVNEDSAVAKQRRERELEIAEEERERERLARLRAVQPSGHSNPPSASAPPDSPAVPSAPWNTATPALTQGQGQGTELTSAHTGSGVSAVDSELNLGDFIHMDDEPPEASPLTITTPAPTTAAATATVVPSAAPMSEPLSAATLTPITGISPFAPSKPDMPPRASFDLNALWSAPAPAPSASTSASASVAVASVEPEREVEHEGESGDDLDFAMFLGQEEEEKGKDAMRGRPEASAPDPQAVFDGLPRVWNGVISMPIDSAVPQELRVDARQIGGRGLASDSPLWRTLFPIDHLRIDGRVAVASSAQYLLASRLNSAKELIAVAWTPVSDADMAVLQTLKTFLINKDRHGLIFPWGSRGREWGRELYVVPLPSSHPLPDYIELLDDMRLPRTRSADCLVGIWVLNRGRLAAPPPPPQPLAPAITPSAPTLPPALASALASIMPAGAFPLMGGAPPPSMSAADLAAQVAALSPEQIQAMLVTLQQQPPPQPQHPPSHPPPPLRAAPPPPPLQPHWPGMPEPPPPMPYGGYEYDYEYDERERDRGRDRERGGATATRRGYYPRDDVSRARGRGGVRRGAPGASSGGGGAGPGPGPGPGGWEDGRGAGWEHRRSSDGGWGGRGRGSGPGTGSPVRRDAPGYWR</sequence>
<dbReference type="Pfam" id="PF00628">
    <property type="entry name" value="PHD"/>
    <property type="match status" value="1"/>
</dbReference>
<name>A0AAD4LGP1_9AGAM</name>
<dbReference type="InterPro" id="IPR003618">
    <property type="entry name" value="TFIIS_cen_dom"/>
</dbReference>
<dbReference type="InterPro" id="IPR019787">
    <property type="entry name" value="Znf_PHD-finger"/>
</dbReference>
<dbReference type="AlphaFoldDB" id="A0AAD4LGP1"/>
<organism evidence="12 13">
    <name type="scientific">Lactarius akahatsu</name>
    <dbReference type="NCBI Taxonomy" id="416441"/>
    <lineage>
        <taxon>Eukaryota</taxon>
        <taxon>Fungi</taxon>
        <taxon>Dikarya</taxon>
        <taxon>Basidiomycota</taxon>
        <taxon>Agaricomycotina</taxon>
        <taxon>Agaricomycetes</taxon>
        <taxon>Russulales</taxon>
        <taxon>Russulaceae</taxon>
        <taxon>Lactarius</taxon>
    </lineage>
</organism>
<feature type="compositionally biased region" description="Polar residues" evidence="9">
    <location>
        <begin position="144"/>
        <end position="153"/>
    </location>
</feature>
<keyword evidence="6" id="KW-0862">Zinc</keyword>
<feature type="compositionally biased region" description="Basic residues" evidence="9">
    <location>
        <begin position="1"/>
        <end position="11"/>
    </location>
</feature>
<reference evidence="12" key="1">
    <citation type="submission" date="2022-01" db="EMBL/GenBank/DDBJ databases">
        <title>Comparative genomics reveals a dynamic genome evolution in the ectomycorrhizal milk-cap (Lactarius) mushrooms.</title>
        <authorList>
            <consortium name="DOE Joint Genome Institute"/>
            <person name="Lebreton A."/>
            <person name="Tang N."/>
            <person name="Kuo A."/>
            <person name="LaButti K."/>
            <person name="Drula E."/>
            <person name="Barry K."/>
            <person name="Clum A."/>
            <person name="Lipzen A."/>
            <person name="Mousain D."/>
            <person name="Ng V."/>
            <person name="Wang R."/>
            <person name="Wang X."/>
            <person name="Dai Y."/>
            <person name="Henrissat B."/>
            <person name="Grigoriev I.V."/>
            <person name="Guerin-Laguette A."/>
            <person name="Yu F."/>
            <person name="Martin F.M."/>
        </authorList>
    </citation>
    <scope>NUCLEOTIDE SEQUENCE</scope>
    <source>
        <strain evidence="12">QP</strain>
    </source>
</reference>
<feature type="compositionally biased region" description="Basic and acidic residues" evidence="9">
    <location>
        <begin position="627"/>
        <end position="637"/>
    </location>
</feature>
<feature type="compositionally biased region" description="Basic and acidic residues" evidence="9">
    <location>
        <begin position="969"/>
        <end position="981"/>
    </location>
</feature>
<feature type="compositionally biased region" description="Low complexity" evidence="9">
    <location>
        <begin position="467"/>
        <end position="478"/>
    </location>
</feature>
<dbReference type="Pfam" id="PF07744">
    <property type="entry name" value="SPOC"/>
    <property type="match status" value="1"/>
</dbReference>
<comment type="similarity">
    <text evidence="2">Belongs to the BYE1 family.</text>
</comment>
<feature type="compositionally biased region" description="Gly residues" evidence="9">
    <location>
        <begin position="1046"/>
        <end position="1059"/>
    </location>
</feature>
<dbReference type="Proteomes" id="UP001201163">
    <property type="component" value="Unassembled WGS sequence"/>
</dbReference>
<feature type="compositionally biased region" description="Pro residues" evidence="9">
    <location>
        <begin position="917"/>
        <end position="957"/>
    </location>
</feature>
<feature type="domain" description="TFIIS central" evidence="11">
    <location>
        <begin position="258"/>
        <end position="420"/>
    </location>
</feature>
<protein>
    <recommendedName>
        <fullName evidence="3">Transcription factor BYE1</fullName>
    </recommendedName>
</protein>
<dbReference type="InterPro" id="IPR001965">
    <property type="entry name" value="Znf_PHD"/>
</dbReference>
<comment type="caution">
    <text evidence="12">The sequence shown here is derived from an EMBL/GenBank/DDBJ whole genome shotgun (WGS) entry which is preliminary data.</text>
</comment>
<gene>
    <name evidence="12" type="ORF">EDB92DRAFT_1801644</name>
</gene>
<evidence type="ECO:0000256" key="4">
    <source>
        <dbReference type="ARBA" id="ARBA00022723"/>
    </source>
</evidence>
<dbReference type="GO" id="GO:0031440">
    <property type="term" value="P:regulation of mRNA 3'-end processing"/>
    <property type="evidence" value="ECO:0007669"/>
    <property type="project" value="TreeGrafter"/>
</dbReference>
<feature type="region of interest" description="Disordered" evidence="9">
    <location>
        <begin position="620"/>
        <end position="640"/>
    </location>
</feature>
<dbReference type="PROSITE" id="PS01359">
    <property type="entry name" value="ZF_PHD_1"/>
    <property type="match status" value="1"/>
</dbReference>
<evidence type="ECO:0000259" key="11">
    <source>
        <dbReference type="PROSITE" id="PS51321"/>
    </source>
</evidence>
<dbReference type="SUPFAM" id="SSF57903">
    <property type="entry name" value="FYVE/PHD zinc finger"/>
    <property type="match status" value="1"/>
</dbReference>
<evidence type="ECO:0000256" key="9">
    <source>
        <dbReference type="SAM" id="MobiDB-lite"/>
    </source>
</evidence>
<feature type="region of interest" description="Disordered" evidence="9">
    <location>
        <begin position="184"/>
        <end position="253"/>
    </location>
</feature>
<feature type="domain" description="PHD-type" evidence="10">
    <location>
        <begin position="54"/>
        <end position="104"/>
    </location>
</feature>
<feature type="region of interest" description="Disordered" evidence="9">
    <location>
        <begin position="653"/>
        <end position="674"/>
    </location>
</feature>
<keyword evidence="5 7" id="KW-0863">Zinc-finger</keyword>
<dbReference type="GO" id="GO:0000977">
    <property type="term" value="F:RNA polymerase II transcription regulatory region sequence-specific DNA binding"/>
    <property type="evidence" value="ECO:0007669"/>
    <property type="project" value="TreeGrafter"/>
</dbReference>
<feature type="compositionally biased region" description="Basic and acidic residues" evidence="9">
    <location>
        <begin position="654"/>
        <end position="664"/>
    </location>
</feature>
<keyword evidence="13" id="KW-1185">Reference proteome</keyword>
<feature type="coiled-coil region" evidence="8">
    <location>
        <begin position="436"/>
        <end position="465"/>
    </location>
</feature>
<dbReference type="GO" id="GO:0005634">
    <property type="term" value="C:nucleus"/>
    <property type="evidence" value="ECO:0007669"/>
    <property type="project" value="TreeGrafter"/>
</dbReference>
<dbReference type="PANTHER" id="PTHR11477:SF11">
    <property type="entry name" value="TRANSCRIPTION FACTOR BYE1"/>
    <property type="match status" value="1"/>
</dbReference>
<dbReference type="PROSITE" id="PS50016">
    <property type="entry name" value="ZF_PHD_2"/>
    <property type="match status" value="1"/>
</dbReference>
<keyword evidence="4" id="KW-0479">Metal-binding</keyword>
<feature type="compositionally biased region" description="Basic and acidic residues" evidence="9">
    <location>
        <begin position="1031"/>
        <end position="1044"/>
    </location>
</feature>
<dbReference type="GO" id="GO:0031564">
    <property type="term" value="P:transcription antitermination"/>
    <property type="evidence" value="ECO:0007669"/>
    <property type="project" value="TreeGrafter"/>
</dbReference>
<dbReference type="PROSITE" id="PS51321">
    <property type="entry name" value="TFIIS_CENTRAL"/>
    <property type="match status" value="1"/>
</dbReference>
<evidence type="ECO:0000256" key="3">
    <source>
        <dbReference type="ARBA" id="ARBA00021616"/>
    </source>
</evidence>
<feature type="compositionally biased region" description="Low complexity" evidence="9">
    <location>
        <begin position="18"/>
        <end position="29"/>
    </location>
</feature>
<comment type="function">
    <text evidence="1">Negative regulator of transcription elongation.</text>
</comment>
<evidence type="ECO:0000313" key="13">
    <source>
        <dbReference type="Proteomes" id="UP001201163"/>
    </source>
</evidence>
<accession>A0AAD4LGP1</accession>
<proteinExistence type="inferred from homology"/>
<dbReference type="EMBL" id="JAKELL010000051">
    <property type="protein sequence ID" value="KAH8986846.1"/>
    <property type="molecule type" value="Genomic_DNA"/>
</dbReference>
<dbReference type="GO" id="GO:0006362">
    <property type="term" value="P:transcription elongation by RNA polymerase I"/>
    <property type="evidence" value="ECO:0007669"/>
    <property type="project" value="TreeGrafter"/>
</dbReference>
<evidence type="ECO:0000256" key="1">
    <source>
        <dbReference type="ARBA" id="ARBA00002311"/>
    </source>
</evidence>
<evidence type="ECO:0000256" key="6">
    <source>
        <dbReference type="ARBA" id="ARBA00022833"/>
    </source>
</evidence>
<dbReference type="Gene3D" id="2.60.120.650">
    <property type="entry name" value="Cupin"/>
    <property type="match status" value="1"/>
</dbReference>
<dbReference type="SMART" id="SM00510">
    <property type="entry name" value="TFS2M"/>
    <property type="match status" value="1"/>
</dbReference>
<dbReference type="SUPFAM" id="SSF46942">
    <property type="entry name" value="Elongation factor TFIIS domain 2"/>
    <property type="match status" value="1"/>
</dbReference>
<evidence type="ECO:0000259" key="10">
    <source>
        <dbReference type="PROSITE" id="PS50016"/>
    </source>
</evidence>
<evidence type="ECO:0000256" key="7">
    <source>
        <dbReference type="PROSITE-ProRule" id="PRU00146"/>
    </source>
</evidence>
<dbReference type="SMART" id="SM00249">
    <property type="entry name" value="PHD"/>
    <property type="match status" value="1"/>
</dbReference>
<feature type="compositionally biased region" description="Basic and acidic residues" evidence="9">
    <location>
        <begin position="1063"/>
        <end position="1072"/>
    </location>
</feature>
<dbReference type="GO" id="GO:0006368">
    <property type="term" value="P:transcription elongation by RNA polymerase II"/>
    <property type="evidence" value="ECO:0007669"/>
    <property type="project" value="TreeGrafter"/>
</dbReference>
<evidence type="ECO:0000256" key="5">
    <source>
        <dbReference type="ARBA" id="ARBA00022771"/>
    </source>
</evidence>
<dbReference type="GO" id="GO:0001139">
    <property type="term" value="F:RNA polymerase II complex recruiting activity"/>
    <property type="evidence" value="ECO:0007669"/>
    <property type="project" value="TreeGrafter"/>
</dbReference>
<dbReference type="InterPro" id="IPR036575">
    <property type="entry name" value="TFIIS_cen_dom_sf"/>
</dbReference>
<keyword evidence="8" id="KW-0175">Coiled coil</keyword>
<dbReference type="Gene3D" id="1.10.472.30">
    <property type="entry name" value="Transcription elongation factor S-II, central domain"/>
    <property type="match status" value="1"/>
</dbReference>
<feature type="compositionally biased region" description="Acidic residues" evidence="9">
    <location>
        <begin position="154"/>
        <end position="167"/>
    </location>
</feature>
<feature type="region of interest" description="Disordered" evidence="9">
    <location>
        <begin position="915"/>
        <end position="1072"/>
    </location>
</feature>
<dbReference type="InterPro" id="IPR011011">
    <property type="entry name" value="Znf_FYVE_PHD"/>
</dbReference>
<feature type="region of interest" description="Disordered" evidence="9">
    <location>
        <begin position="467"/>
        <end position="518"/>
    </location>
</feature>
<feature type="region of interest" description="Disordered" evidence="9">
    <location>
        <begin position="1"/>
        <end position="45"/>
    </location>
</feature>
<dbReference type="PANTHER" id="PTHR11477">
    <property type="entry name" value="TRANSCRIPTION FACTOR S-II ZINC FINGER DOMAIN-CONTAINING PROTEIN"/>
    <property type="match status" value="1"/>
</dbReference>
<feature type="compositionally biased region" description="Polar residues" evidence="9">
    <location>
        <begin position="493"/>
        <end position="518"/>
    </location>
</feature>
<dbReference type="CDD" id="cd21538">
    <property type="entry name" value="SPOC_TFIIS"/>
    <property type="match status" value="1"/>
</dbReference>
<feature type="region of interest" description="Disordered" evidence="9">
    <location>
        <begin position="111"/>
        <end position="168"/>
    </location>
</feature>
<dbReference type="InterPro" id="IPR012921">
    <property type="entry name" value="SPOC_C"/>
</dbReference>
<feature type="compositionally biased region" description="Basic and acidic residues" evidence="9">
    <location>
        <begin position="124"/>
        <end position="137"/>
    </location>
</feature>
<dbReference type="InterPro" id="IPR019786">
    <property type="entry name" value="Zinc_finger_PHD-type_CS"/>
</dbReference>
<feature type="compositionally biased region" description="Low complexity" evidence="9">
    <location>
        <begin position="111"/>
        <end position="123"/>
    </location>
</feature>
<dbReference type="Pfam" id="PF07500">
    <property type="entry name" value="TFIIS_M"/>
    <property type="match status" value="1"/>
</dbReference>